<dbReference type="PATRIC" id="fig|1423759.3.peg.2231"/>
<dbReference type="GeneID" id="98309734"/>
<sequence>MEFLNVLNDFERDKINLFTRILDNPNREIELRNLQESMSMSRYKVANLLESLNYDIKLLTEYSGMIINAHTVIPAKNFSRHTLSMMKKYYFELSPMRVLMIEVLDEGNFPSFQKIEVKYSWPKTFFYQQKNKYDKLYEEFSNVRQVDEESDLRYFIYNSFAFFGAFPAKLEHLNMRNNKNLQSISNTQKFKAELMLWIVEKRVLSKKIISEESLVISNELADSSLLTFLPITKKKLQRETLFVIQFYYYAGIMNVGELTAAAFKKEERENFSEITQTFLNGIEELLREKNNYQDEITKLCNEISSQVILDRICFIQTDQFSLNIQYFADVYPFLNNRVSRIVDELEQHWMIPDKKRAYFNIITSMLTSEIPFSLKDRVILCIDFSGGPYVNSYILSLFKNYVNINVDVSNVLTSETDLYLSDQYIEYQLINQVIWLKPPTPLDWAELGEKIVEIKQRKYQSGKTK</sequence>
<evidence type="ECO:0000313" key="2">
    <source>
        <dbReference type="Proteomes" id="UP000051448"/>
    </source>
</evidence>
<reference evidence="1 2" key="1">
    <citation type="journal article" date="2015" name="Genome Announc.">
        <title>Expanding the biotechnology potential of lactobacilli through comparative genomics of 213 strains and associated genera.</title>
        <authorList>
            <person name="Sun Z."/>
            <person name="Harris H.M."/>
            <person name="McCann A."/>
            <person name="Guo C."/>
            <person name="Argimon S."/>
            <person name="Zhang W."/>
            <person name="Yang X."/>
            <person name="Jeffery I.B."/>
            <person name="Cooney J.C."/>
            <person name="Kagawa T.F."/>
            <person name="Liu W."/>
            <person name="Song Y."/>
            <person name="Salvetti E."/>
            <person name="Wrobel A."/>
            <person name="Rasinkangas P."/>
            <person name="Parkhill J."/>
            <person name="Rea M.C."/>
            <person name="O'Sullivan O."/>
            <person name="Ritari J."/>
            <person name="Douillard F.P."/>
            <person name="Paul Ross R."/>
            <person name="Yang R."/>
            <person name="Briner A.E."/>
            <person name="Felis G.E."/>
            <person name="de Vos W.M."/>
            <person name="Barrangou R."/>
            <person name="Klaenhammer T.R."/>
            <person name="Caufield P.W."/>
            <person name="Cui Y."/>
            <person name="Zhang H."/>
            <person name="O'Toole P.W."/>
        </authorList>
    </citation>
    <scope>NUCLEOTIDE SEQUENCE [LARGE SCALE GENOMIC DNA]</scope>
    <source>
        <strain evidence="1 2">DSM 19519</strain>
    </source>
</reference>
<gene>
    <name evidence="1" type="ORF">FC92_GL002134</name>
</gene>
<dbReference type="Proteomes" id="UP000051448">
    <property type="component" value="Unassembled WGS sequence"/>
</dbReference>
<dbReference type="EMBL" id="AZDX01000008">
    <property type="protein sequence ID" value="KRL07168.1"/>
    <property type="molecule type" value="Genomic_DNA"/>
</dbReference>
<dbReference type="RefSeq" id="WP_057869256.1">
    <property type="nucleotide sequence ID" value="NZ_AZDX01000008.1"/>
</dbReference>
<evidence type="ECO:0008006" key="3">
    <source>
        <dbReference type="Google" id="ProtNLM"/>
    </source>
</evidence>
<evidence type="ECO:0000313" key="1">
    <source>
        <dbReference type="EMBL" id="KRL07168.1"/>
    </source>
</evidence>
<name>A0A0R1MGL6_9LACO</name>
<dbReference type="STRING" id="1423759.FC92_GL002134"/>
<organism evidence="1 2">
    <name type="scientific">Liquorilactobacillus hordei DSM 19519</name>
    <dbReference type="NCBI Taxonomy" id="1423759"/>
    <lineage>
        <taxon>Bacteria</taxon>
        <taxon>Bacillati</taxon>
        <taxon>Bacillota</taxon>
        <taxon>Bacilli</taxon>
        <taxon>Lactobacillales</taxon>
        <taxon>Lactobacillaceae</taxon>
        <taxon>Liquorilactobacillus</taxon>
    </lineage>
</organism>
<keyword evidence="2" id="KW-1185">Reference proteome</keyword>
<dbReference type="OrthoDB" id="2143991at2"/>
<comment type="caution">
    <text evidence="1">The sequence shown here is derived from an EMBL/GenBank/DDBJ whole genome shotgun (WGS) entry which is preliminary data.</text>
</comment>
<protein>
    <recommendedName>
        <fullName evidence="3">Mga helix-turn-helix domain-containing protein</fullName>
    </recommendedName>
</protein>
<proteinExistence type="predicted"/>
<accession>A0A0R1MGL6</accession>
<dbReference type="AlphaFoldDB" id="A0A0R1MGL6"/>